<dbReference type="InterPro" id="IPR017871">
    <property type="entry name" value="ABC_transporter-like_CS"/>
</dbReference>
<sequence length="333" mass="36986">MTVNGDILQLEDVAKRFSVRRSPFAPRRSIRAVDGVNLTVRSGETLGLVGESGCGKSTLARLILKLHDVSTGRISFLGQQVHDARGRNLSRYRRQVQAVFQDPFSSLSPRMTAGQIVAEPMIVNGGLSSRETDERVADLFDKVGLNPAWMERYPHEFSGGQRQRIAIARGISLNPKLLVLDEPVSALDLSVRAQILNLLKDLQRNLGLSYLLISHDLPVVSRICTRIAVMYLGRIVEIGPAREIVANPRHPYTKALFSAVLPEHPRAHHQRIELEGEVPSPLDIPSGCRFRTRCPIAVERCEVEPPANLMINSDHMAECHFAIEKPNHGGELK</sequence>
<dbReference type="AlphaFoldDB" id="A0AAE2ZN92"/>
<dbReference type="Pfam" id="PF08352">
    <property type="entry name" value="oligo_HPY"/>
    <property type="match status" value="1"/>
</dbReference>
<dbReference type="InterPro" id="IPR003593">
    <property type="entry name" value="AAA+_ATPase"/>
</dbReference>
<reference evidence="7" key="1">
    <citation type="submission" date="2021-08" db="EMBL/GenBank/DDBJ databases">
        <title>Hoeflea bacterium WL0058 sp. nov., isolated from the sediment.</title>
        <authorList>
            <person name="Wang L."/>
            <person name="Zhang D."/>
        </authorList>
    </citation>
    <scope>NUCLEOTIDE SEQUENCE</scope>
    <source>
        <strain evidence="7">WL0058</strain>
    </source>
</reference>
<evidence type="ECO:0000256" key="2">
    <source>
        <dbReference type="ARBA" id="ARBA00005417"/>
    </source>
</evidence>
<dbReference type="InterPro" id="IPR013563">
    <property type="entry name" value="Oligopep_ABC_C"/>
</dbReference>
<evidence type="ECO:0000313" key="7">
    <source>
        <dbReference type="EMBL" id="MBW8639059.1"/>
    </source>
</evidence>
<gene>
    <name evidence="7" type="ORF">K1W69_17820</name>
</gene>
<proteinExistence type="inferred from homology"/>
<name>A0AAE2ZN92_9HYPH</name>
<feature type="domain" description="ABC transporter" evidence="6">
    <location>
        <begin position="8"/>
        <end position="257"/>
    </location>
</feature>
<dbReference type="GO" id="GO:0016887">
    <property type="term" value="F:ATP hydrolysis activity"/>
    <property type="evidence" value="ECO:0007669"/>
    <property type="project" value="InterPro"/>
</dbReference>
<organism evidence="7 8">
    <name type="scientific">Flavimaribacter sediminis</name>
    <dbReference type="NCBI Taxonomy" id="2865987"/>
    <lineage>
        <taxon>Bacteria</taxon>
        <taxon>Pseudomonadati</taxon>
        <taxon>Pseudomonadota</taxon>
        <taxon>Alphaproteobacteria</taxon>
        <taxon>Hyphomicrobiales</taxon>
        <taxon>Rhizobiaceae</taxon>
        <taxon>Flavimaribacter</taxon>
    </lineage>
</organism>
<accession>A0AAE2ZN92</accession>
<comment type="similarity">
    <text evidence="2">Belongs to the ABC transporter superfamily.</text>
</comment>
<dbReference type="InterPro" id="IPR050319">
    <property type="entry name" value="ABC_transp_ATP-bind"/>
</dbReference>
<comment type="caution">
    <text evidence="7">The sequence shown here is derived from an EMBL/GenBank/DDBJ whole genome shotgun (WGS) entry which is preliminary data.</text>
</comment>
<evidence type="ECO:0000256" key="3">
    <source>
        <dbReference type="ARBA" id="ARBA00022448"/>
    </source>
</evidence>
<dbReference type="SUPFAM" id="SSF52540">
    <property type="entry name" value="P-loop containing nucleoside triphosphate hydrolases"/>
    <property type="match status" value="1"/>
</dbReference>
<dbReference type="FunFam" id="3.40.50.300:FF:000016">
    <property type="entry name" value="Oligopeptide ABC transporter ATP-binding component"/>
    <property type="match status" value="1"/>
</dbReference>
<dbReference type="GO" id="GO:0055085">
    <property type="term" value="P:transmembrane transport"/>
    <property type="evidence" value="ECO:0007669"/>
    <property type="project" value="UniProtKB-ARBA"/>
</dbReference>
<dbReference type="CDD" id="cd03257">
    <property type="entry name" value="ABC_NikE_OppD_transporters"/>
    <property type="match status" value="1"/>
</dbReference>
<dbReference type="SMART" id="SM00382">
    <property type="entry name" value="AAA"/>
    <property type="match status" value="1"/>
</dbReference>
<evidence type="ECO:0000259" key="6">
    <source>
        <dbReference type="PROSITE" id="PS50893"/>
    </source>
</evidence>
<keyword evidence="3" id="KW-0813">Transport</keyword>
<evidence type="ECO:0000256" key="5">
    <source>
        <dbReference type="ARBA" id="ARBA00022840"/>
    </source>
</evidence>
<dbReference type="GO" id="GO:0005524">
    <property type="term" value="F:ATP binding"/>
    <property type="evidence" value="ECO:0007669"/>
    <property type="project" value="UniProtKB-KW"/>
</dbReference>
<dbReference type="NCBIfam" id="TIGR01727">
    <property type="entry name" value="oligo_HPY"/>
    <property type="match status" value="1"/>
</dbReference>
<keyword evidence="5 7" id="KW-0067">ATP-binding</keyword>
<dbReference type="PROSITE" id="PS50893">
    <property type="entry name" value="ABC_TRANSPORTER_2"/>
    <property type="match status" value="1"/>
</dbReference>
<dbReference type="InterPro" id="IPR027417">
    <property type="entry name" value="P-loop_NTPase"/>
</dbReference>
<dbReference type="Proteomes" id="UP001196509">
    <property type="component" value="Unassembled WGS sequence"/>
</dbReference>
<dbReference type="PANTHER" id="PTHR43776">
    <property type="entry name" value="TRANSPORT ATP-BINDING PROTEIN"/>
    <property type="match status" value="1"/>
</dbReference>
<dbReference type="EMBL" id="JAICBX010000003">
    <property type="protein sequence ID" value="MBW8639059.1"/>
    <property type="molecule type" value="Genomic_DNA"/>
</dbReference>
<keyword evidence="4" id="KW-0547">Nucleotide-binding</keyword>
<protein>
    <submittedName>
        <fullName evidence="7">ATP-binding cassette domain-containing protein</fullName>
    </submittedName>
</protein>
<keyword evidence="8" id="KW-1185">Reference proteome</keyword>
<dbReference type="Pfam" id="PF00005">
    <property type="entry name" value="ABC_tran"/>
    <property type="match status" value="1"/>
</dbReference>
<evidence type="ECO:0000256" key="1">
    <source>
        <dbReference type="ARBA" id="ARBA00004417"/>
    </source>
</evidence>
<dbReference type="PANTHER" id="PTHR43776:SF7">
    <property type="entry name" value="D,D-DIPEPTIDE TRANSPORT ATP-BINDING PROTEIN DDPF-RELATED"/>
    <property type="match status" value="1"/>
</dbReference>
<dbReference type="GO" id="GO:0015833">
    <property type="term" value="P:peptide transport"/>
    <property type="evidence" value="ECO:0007669"/>
    <property type="project" value="InterPro"/>
</dbReference>
<dbReference type="InterPro" id="IPR003439">
    <property type="entry name" value="ABC_transporter-like_ATP-bd"/>
</dbReference>
<evidence type="ECO:0000313" key="8">
    <source>
        <dbReference type="Proteomes" id="UP001196509"/>
    </source>
</evidence>
<dbReference type="PROSITE" id="PS00211">
    <property type="entry name" value="ABC_TRANSPORTER_1"/>
    <property type="match status" value="1"/>
</dbReference>
<dbReference type="GO" id="GO:0005886">
    <property type="term" value="C:plasma membrane"/>
    <property type="evidence" value="ECO:0007669"/>
    <property type="project" value="UniProtKB-SubCell"/>
</dbReference>
<dbReference type="Gene3D" id="3.40.50.300">
    <property type="entry name" value="P-loop containing nucleotide triphosphate hydrolases"/>
    <property type="match status" value="1"/>
</dbReference>
<comment type="subcellular location">
    <subcellularLocation>
        <location evidence="1">Cell inner membrane</location>
        <topology evidence="1">Peripheral membrane protein</topology>
    </subcellularLocation>
</comment>
<evidence type="ECO:0000256" key="4">
    <source>
        <dbReference type="ARBA" id="ARBA00022741"/>
    </source>
</evidence>
<dbReference type="RefSeq" id="WP_220229771.1">
    <property type="nucleotide sequence ID" value="NZ_JAICBX010000003.1"/>
</dbReference>